<accession>A0ABV9KWU8</accession>
<organism evidence="3 4">
    <name type="scientific">Dysgonomonas termitidis</name>
    <dbReference type="NCBI Taxonomy" id="1516126"/>
    <lineage>
        <taxon>Bacteria</taxon>
        <taxon>Pseudomonadati</taxon>
        <taxon>Bacteroidota</taxon>
        <taxon>Bacteroidia</taxon>
        <taxon>Bacteroidales</taxon>
        <taxon>Dysgonomonadaceae</taxon>
        <taxon>Dysgonomonas</taxon>
    </lineage>
</organism>
<evidence type="ECO:0000313" key="3">
    <source>
        <dbReference type="EMBL" id="MFC4674540.1"/>
    </source>
</evidence>
<dbReference type="Pfam" id="PF05036">
    <property type="entry name" value="SPOR"/>
    <property type="match status" value="1"/>
</dbReference>
<dbReference type="InterPro" id="IPR036680">
    <property type="entry name" value="SPOR-like_sf"/>
</dbReference>
<keyword evidence="4" id="KW-1185">Reference proteome</keyword>
<comment type="caution">
    <text evidence="3">The sequence shown here is derived from an EMBL/GenBank/DDBJ whole genome shotgun (WGS) entry which is preliminary data.</text>
</comment>
<sequence>MKITIHTTLLLAFIFLVLPCKSQKNQDKKYKSFYQSVNKTHGTMPVQTKKVADSDVIIEKITVAELDSVMKNLTGVTDIIQDGKSLLHPVITLELDPHSSASEALFGSVETQDRTPGVGKGTPEPKIQSFPMVKKTGIVAAVRPPSAKRAVESERATIIPSGTRSPVTAASKADVTTSTSNPERVAPVSKPSASFRTFNDSDWKLFRSMDVKLVDQADNGYMKKYAIVLGSFKSRNNADFIKRTFNGVGEYSTVVRNNLGVYYVLLGNYDTETEAIQGLEEVTKKYTEGVSKTRRISRFGIPLDDLWILVLK</sequence>
<feature type="domain" description="SPOR" evidence="2">
    <location>
        <begin position="219"/>
        <end position="298"/>
    </location>
</feature>
<evidence type="ECO:0000259" key="2">
    <source>
        <dbReference type="PROSITE" id="PS51724"/>
    </source>
</evidence>
<protein>
    <submittedName>
        <fullName evidence="3">SPOR domain-containing protein</fullName>
    </submittedName>
</protein>
<proteinExistence type="predicted"/>
<evidence type="ECO:0000256" key="1">
    <source>
        <dbReference type="SAM" id="MobiDB-lite"/>
    </source>
</evidence>
<reference evidence="4" key="1">
    <citation type="journal article" date="2019" name="Int. J. Syst. Evol. Microbiol.">
        <title>The Global Catalogue of Microorganisms (GCM) 10K type strain sequencing project: providing services to taxonomists for standard genome sequencing and annotation.</title>
        <authorList>
            <consortium name="The Broad Institute Genomics Platform"/>
            <consortium name="The Broad Institute Genome Sequencing Center for Infectious Disease"/>
            <person name="Wu L."/>
            <person name="Ma J."/>
        </authorList>
    </citation>
    <scope>NUCLEOTIDE SEQUENCE [LARGE SCALE GENOMIC DNA]</scope>
    <source>
        <strain evidence="4">CCUG 66188</strain>
    </source>
</reference>
<feature type="region of interest" description="Disordered" evidence="1">
    <location>
        <begin position="150"/>
        <end position="189"/>
    </location>
</feature>
<dbReference type="SUPFAM" id="SSF110997">
    <property type="entry name" value="Sporulation related repeat"/>
    <property type="match status" value="1"/>
</dbReference>
<feature type="compositionally biased region" description="Polar residues" evidence="1">
    <location>
        <begin position="160"/>
        <end position="182"/>
    </location>
</feature>
<name>A0ABV9KWU8_9BACT</name>
<dbReference type="EMBL" id="JBHSGN010000076">
    <property type="protein sequence ID" value="MFC4674540.1"/>
    <property type="molecule type" value="Genomic_DNA"/>
</dbReference>
<dbReference type="InterPro" id="IPR007730">
    <property type="entry name" value="SPOR-like_dom"/>
</dbReference>
<dbReference type="Proteomes" id="UP001596023">
    <property type="component" value="Unassembled WGS sequence"/>
</dbReference>
<evidence type="ECO:0000313" key="4">
    <source>
        <dbReference type="Proteomes" id="UP001596023"/>
    </source>
</evidence>
<dbReference type="Gene3D" id="3.30.70.1070">
    <property type="entry name" value="Sporulation related repeat"/>
    <property type="match status" value="1"/>
</dbReference>
<dbReference type="PROSITE" id="PS51724">
    <property type="entry name" value="SPOR"/>
    <property type="match status" value="1"/>
</dbReference>
<gene>
    <name evidence="3" type="ORF">ACFO6W_12625</name>
</gene>